<name>A0A267MKF8_9FIRM</name>
<protein>
    <submittedName>
        <fullName evidence="5">Citrate lyase acyl carrier protein</fullName>
    </submittedName>
</protein>
<proteinExistence type="predicted"/>
<dbReference type="PIRSF" id="PIRSF002736">
    <property type="entry name" value="Citrt_lyas_gamma"/>
    <property type="match status" value="1"/>
</dbReference>
<dbReference type="EMBL" id="NIBG01000004">
    <property type="protein sequence ID" value="PAB60074.1"/>
    <property type="molecule type" value="Genomic_DNA"/>
</dbReference>
<accession>A0A267MKF8</accession>
<evidence type="ECO:0000256" key="4">
    <source>
        <dbReference type="PIRSR" id="PIRSR002736-50"/>
    </source>
</evidence>
<dbReference type="GO" id="GO:0005737">
    <property type="term" value="C:cytoplasm"/>
    <property type="evidence" value="ECO:0007669"/>
    <property type="project" value="UniProtKB-SubCell"/>
</dbReference>
<organism evidence="5 6">
    <name type="scientific">Anaeromicrobium sediminis</name>
    <dbReference type="NCBI Taxonomy" id="1478221"/>
    <lineage>
        <taxon>Bacteria</taxon>
        <taxon>Bacillati</taxon>
        <taxon>Bacillota</taxon>
        <taxon>Clostridia</taxon>
        <taxon>Peptostreptococcales</taxon>
        <taxon>Thermotaleaceae</taxon>
        <taxon>Anaeromicrobium</taxon>
    </lineage>
</organism>
<comment type="subcellular location">
    <subcellularLocation>
        <location evidence="1">Cytoplasm</location>
    </subcellularLocation>
</comment>
<dbReference type="InterPro" id="IPR006495">
    <property type="entry name" value="CitD"/>
</dbReference>
<dbReference type="RefSeq" id="WP_095132283.1">
    <property type="nucleotide sequence ID" value="NZ_NIBG01000004.1"/>
</dbReference>
<dbReference type="Pfam" id="PF06857">
    <property type="entry name" value="ACP"/>
    <property type="match status" value="1"/>
</dbReference>
<sequence length="92" mass="10288">MKILNPSRAGSLESNDIFVMVHPSNEGIKIDLQSKVYHQYGKRILEVIKATIEELNITHGHFIVKDSGALDYTIRARVTTAIERSIQGGSHE</sequence>
<keyword evidence="3 4" id="KW-0597">Phosphoprotein</keyword>
<dbReference type="InterPro" id="IPR023439">
    <property type="entry name" value="Mal_deCO2ase/Cit_lyase_ACP"/>
</dbReference>
<feature type="modified residue" description="O-(phosphoribosyl dephospho-coenzyme A)serine" evidence="4">
    <location>
        <position position="14"/>
    </location>
</feature>
<gene>
    <name evidence="5" type="primary">citD</name>
    <name evidence="5" type="ORF">CCE28_06775</name>
</gene>
<keyword evidence="6" id="KW-1185">Reference proteome</keyword>
<comment type="caution">
    <text evidence="5">The sequence shown here is derived from an EMBL/GenBank/DDBJ whole genome shotgun (WGS) entry which is preliminary data.</text>
</comment>
<keyword evidence="2" id="KW-0963">Cytoplasm</keyword>
<evidence type="ECO:0000256" key="3">
    <source>
        <dbReference type="ARBA" id="ARBA00022553"/>
    </source>
</evidence>
<dbReference type="AlphaFoldDB" id="A0A267MKF8"/>
<evidence type="ECO:0000256" key="2">
    <source>
        <dbReference type="ARBA" id="ARBA00022490"/>
    </source>
</evidence>
<evidence type="ECO:0000313" key="6">
    <source>
        <dbReference type="Proteomes" id="UP000216024"/>
    </source>
</evidence>
<dbReference type="NCBIfam" id="TIGR01608">
    <property type="entry name" value="citD"/>
    <property type="match status" value="1"/>
</dbReference>
<dbReference type="GO" id="GO:0016829">
    <property type="term" value="F:lyase activity"/>
    <property type="evidence" value="ECO:0007669"/>
    <property type="project" value="UniProtKB-KW"/>
</dbReference>
<dbReference type="NCBIfam" id="NF009726">
    <property type="entry name" value="PRK13253.1"/>
    <property type="match status" value="1"/>
</dbReference>
<keyword evidence="5" id="KW-0456">Lyase</keyword>
<dbReference type="OrthoDB" id="1120942at2"/>
<reference evidence="5 6" key="1">
    <citation type="submission" date="2017-06" db="EMBL/GenBank/DDBJ databases">
        <title>Draft genome sequence of anaerobic fermentative bacterium Anaeromicrobium sediminis DY2726D isolated from West Pacific Ocean sediments.</title>
        <authorList>
            <person name="Zeng X."/>
        </authorList>
    </citation>
    <scope>NUCLEOTIDE SEQUENCE [LARGE SCALE GENOMIC DNA]</scope>
    <source>
        <strain evidence="5 6">DY2726D</strain>
    </source>
</reference>
<evidence type="ECO:0000313" key="5">
    <source>
        <dbReference type="EMBL" id="PAB60074.1"/>
    </source>
</evidence>
<evidence type="ECO:0000256" key="1">
    <source>
        <dbReference type="ARBA" id="ARBA00004496"/>
    </source>
</evidence>
<dbReference type="Proteomes" id="UP000216024">
    <property type="component" value="Unassembled WGS sequence"/>
</dbReference>